<proteinExistence type="predicted"/>
<keyword evidence="4 6" id="KW-0067">ATP-binding</keyword>
<dbReference type="PROSITE" id="PS50893">
    <property type="entry name" value="ABC_TRANSPORTER_2"/>
    <property type="match status" value="2"/>
</dbReference>
<dbReference type="SUPFAM" id="SSF52540">
    <property type="entry name" value="P-loop containing nucleoside triphosphate hydrolases"/>
    <property type="match status" value="2"/>
</dbReference>
<keyword evidence="2" id="KW-0677">Repeat</keyword>
<dbReference type="CDD" id="cd03216">
    <property type="entry name" value="ABC_Carb_Monos_I"/>
    <property type="match status" value="1"/>
</dbReference>
<organism evidence="6 7">
    <name type="scientific">Paenibacillus residui</name>
    <dbReference type="NCBI Taxonomy" id="629724"/>
    <lineage>
        <taxon>Bacteria</taxon>
        <taxon>Bacillati</taxon>
        <taxon>Bacillota</taxon>
        <taxon>Bacilli</taxon>
        <taxon>Bacillales</taxon>
        <taxon>Paenibacillaceae</taxon>
        <taxon>Paenibacillus</taxon>
    </lineage>
</organism>
<sequence>MELLRTERLGKQFGQHKALSDITFEIRPGEVHALVGENGAGKSTFIKMVTGVYSIDEGKLFWEDKPVVIQTPQDAVNLGISVIHQDRQLIPSFKGYENLFLGKAYPANGLSRSVKWSQMKETGETLKKRLGIDLDLNKTAQEMSPPEKTMLEILRAMMQDCKLLILDEPTASLTDREAELLFELIGRLIKQGTSILYVSHRMEEIFRLSHRITVFRNGRYIGTVAKEEATHESLVQMMTDQDAPERTSRPVKKMDGANKLLSVSGLATADGKVKQASFDVHAGEVLGIFGLAGAGRTELLEAVYGLRKIVAGTVAGANNEAVRPAPKTSLQRGIVLIPEDRRSHAMIGSMTIRENMTLPVIKRFATWLKIKHRQEKQTVKQYMESLQVKATGMEQEIGQLSGGNQQKVVFAKALLSDPKVFLCDEPTQAVDVMTREEIHRLLQRKASEGCGVVFVSSDLQEVLDIADRIVVMHEGKTIAELPNVGVTPEQVLQICYRHGEKGA</sequence>
<evidence type="ECO:0000256" key="3">
    <source>
        <dbReference type="ARBA" id="ARBA00022741"/>
    </source>
</evidence>
<dbReference type="SMART" id="SM00382">
    <property type="entry name" value="AAA"/>
    <property type="match status" value="2"/>
</dbReference>
<dbReference type="RefSeq" id="WP_144932503.1">
    <property type="nucleotide sequence ID" value="NZ_JBHTIU010000008.1"/>
</dbReference>
<dbReference type="PROSITE" id="PS00211">
    <property type="entry name" value="ABC_TRANSPORTER_1"/>
    <property type="match status" value="1"/>
</dbReference>
<evidence type="ECO:0000256" key="4">
    <source>
        <dbReference type="ARBA" id="ARBA00022840"/>
    </source>
</evidence>
<dbReference type="Gene3D" id="3.40.50.300">
    <property type="entry name" value="P-loop containing nucleotide triphosphate hydrolases"/>
    <property type="match status" value="2"/>
</dbReference>
<keyword evidence="3" id="KW-0547">Nucleotide-binding</keyword>
<dbReference type="InterPro" id="IPR017871">
    <property type="entry name" value="ABC_transporter-like_CS"/>
</dbReference>
<evidence type="ECO:0000259" key="5">
    <source>
        <dbReference type="PROSITE" id="PS50893"/>
    </source>
</evidence>
<keyword evidence="1" id="KW-0813">Transport</keyword>
<dbReference type="InterPro" id="IPR027417">
    <property type="entry name" value="P-loop_NTPase"/>
</dbReference>
<accession>A0ABW3D3J8</accession>
<feature type="domain" description="ABC transporter" evidence="5">
    <location>
        <begin position="258"/>
        <end position="499"/>
    </location>
</feature>
<dbReference type="GO" id="GO:0005524">
    <property type="term" value="F:ATP binding"/>
    <property type="evidence" value="ECO:0007669"/>
    <property type="project" value="UniProtKB-KW"/>
</dbReference>
<comment type="caution">
    <text evidence="6">The sequence shown here is derived from an EMBL/GenBank/DDBJ whole genome shotgun (WGS) entry which is preliminary data.</text>
</comment>
<dbReference type="InterPro" id="IPR003439">
    <property type="entry name" value="ABC_transporter-like_ATP-bd"/>
</dbReference>
<evidence type="ECO:0000313" key="6">
    <source>
        <dbReference type="EMBL" id="MFD0867975.1"/>
    </source>
</evidence>
<reference evidence="7" key="1">
    <citation type="journal article" date="2019" name="Int. J. Syst. Evol. Microbiol.">
        <title>The Global Catalogue of Microorganisms (GCM) 10K type strain sequencing project: providing services to taxonomists for standard genome sequencing and annotation.</title>
        <authorList>
            <consortium name="The Broad Institute Genomics Platform"/>
            <consortium name="The Broad Institute Genome Sequencing Center for Infectious Disease"/>
            <person name="Wu L."/>
            <person name="Ma J."/>
        </authorList>
    </citation>
    <scope>NUCLEOTIDE SEQUENCE [LARGE SCALE GENOMIC DNA]</scope>
    <source>
        <strain evidence="7">CCUG 57263</strain>
    </source>
</reference>
<dbReference type="Pfam" id="PF00005">
    <property type="entry name" value="ABC_tran"/>
    <property type="match status" value="2"/>
</dbReference>
<dbReference type="EMBL" id="JBHTIU010000008">
    <property type="protein sequence ID" value="MFD0867975.1"/>
    <property type="molecule type" value="Genomic_DNA"/>
</dbReference>
<evidence type="ECO:0000256" key="2">
    <source>
        <dbReference type="ARBA" id="ARBA00022737"/>
    </source>
</evidence>
<name>A0ABW3D3J8_9BACL</name>
<evidence type="ECO:0000256" key="1">
    <source>
        <dbReference type="ARBA" id="ARBA00022448"/>
    </source>
</evidence>
<protein>
    <submittedName>
        <fullName evidence="6">Sugar ABC transporter ATP-binding protein</fullName>
    </submittedName>
</protein>
<evidence type="ECO:0000313" key="7">
    <source>
        <dbReference type="Proteomes" id="UP001597120"/>
    </source>
</evidence>
<dbReference type="InterPro" id="IPR050107">
    <property type="entry name" value="ABC_carbohydrate_import_ATPase"/>
</dbReference>
<keyword evidence="7" id="KW-1185">Reference proteome</keyword>
<dbReference type="PANTHER" id="PTHR43790">
    <property type="entry name" value="CARBOHYDRATE TRANSPORT ATP-BINDING PROTEIN MG119-RELATED"/>
    <property type="match status" value="1"/>
</dbReference>
<dbReference type="PANTHER" id="PTHR43790:SF9">
    <property type="entry name" value="GALACTOFURANOSE TRANSPORTER ATP-BINDING PROTEIN YTFR"/>
    <property type="match status" value="1"/>
</dbReference>
<dbReference type="InterPro" id="IPR003593">
    <property type="entry name" value="AAA+_ATPase"/>
</dbReference>
<gene>
    <name evidence="6" type="ORF">ACFQ03_02355</name>
</gene>
<dbReference type="Proteomes" id="UP001597120">
    <property type="component" value="Unassembled WGS sequence"/>
</dbReference>
<dbReference type="CDD" id="cd03215">
    <property type="entry name" value="ABC_Carb_Monos_II"/>
    <property type="match status" value="1"/>
</dbReference>
<feature type="domain" description="ABC transporter" evidence="5">
    <location>
        <begin position="4"/>
        <end position="242"/>
    </location>
</feature>